<accession>A0A445BPR0</accession>
<keyword evidence="3" id="KW-1185">Reference proteome</keyword>
<gene>
    <name evidence="2" type="ORF">Ahy_A09g046377</name>
</gene>
<protein>
    <recommendedName>
        <fullName evidence="1">R13L1/DRL21-like LRR repeat region domain-containing protein</fullName>
    </recommendedName>
</protein>
<organism evidence="2 3">
    <name type="scientific">Arachis hypogaea</name>
    <name type="common">Peanut</name>
    <dbReference type="NCBI Taxonomy" id="3818"/>
    <lineage>
        <taxon>Eukaryota</taxon>
        <taxon>Viridiplantae</taxon>
        <taxon>Streptophyta</taxon>
        <taxon>Embryophyta</taxon>
        <taxon>Tracheophyta</taxon>
        <taxon>Spermatophyta</taxon>
        <taxon>Magnoliopsida</taxon>
        <taxon>eudicotyledons</taxon>
        <taxon>Gunneridae</taxon>
        <taxon>Pentapetalae</taxon>
        <taxon>rosids</taxon>
        <taxon>fabids</taxon>
        <taxon>Fabales</taxon>
        <taxon>Fabaceae</taxon>
        <taxon>Papilionoideae</taxon>
        <taxon>50 kb inversion clade</taxon>
        <taxon>dalbergioids sensu lato</taxon>
        <taxon>Dalbergieae</taxon>
        <taxon>Pterocarpus clade</taxon>
        <taxon>Arachis</taxon>
    </lineage>
</organism>
<dbReference type="InterPro" id="IPR056789">
    <property type="entry name" value="LRR_R13L1-DRL21"/>
</dbReference>
<dbReference type="EMBL" id="SDMP01000009">
    <property type="protein sequence ID" value="RYR40626.1"/>
    <property type="molecule type" value="Genomic_DNA"/>
</dbReference>
<evidence type="ECO:0000313" key="3">
    <source>
        <dbReference type="Proteomes" id="UP000289738"/>
    </source>
</evidence>
<dbReference type="Proteomes" id="UP000289738">
    <property type="component" value="Chromosome A09"/>
</dbReference>
<feature type="domain" description="R13L1/DRL21-like LRR repeat region" evidence="1">
    <location>
        <begin position="8"/>
        <end position="56"/>
    </location>
</feature>
<dbReference type="AlphaFoldDB" id="A0A445BPR0"/>
<dbReference type="Pfam" id="PF25019">
    <property type="entry name" value="LRR_R13L1-DRL21"/>
    <property type="match status" value="1"/>
</dbReference>
<proteinExistence type="predicted"/>
<evidence type="ECO:0000313" key="2">
    <source>
        <dbReference type="EMBL" id="RYR40626.1"/>
    </source>
</evidence>
<sequence>MVLDGDIDDVQTERYILDKLQPHQNLEKLSIEGYRGERFPDWLGLSRYSNTTKLNLNLDFIY</sequence>
<dbReference type="STRING" id="3818.A0A445BPR0"/>
<evidence type="ECO:0000259" key="1">
    <source>
        <dbReference type="Pfam" id="PF25019"/>
    </source>
</evidence>
<comment type="caution">
    <text evidence="2">The sequence shown here is derived from an EMBL/GenBank/DDBJ whole genome shotgun (WGS) entry which is preliminary data.</text>
</comment>
<reference evidence="2 3" key="1">
    <citation type="submission" date="2019-01" db="EMBL/GenBank/DDBJ databases">
        <title>Sequencing of cultivated peanut Arachis hypogaea provides insights into genome evolution and oil improvement.</title>
        <authorList>
            <person name="Chen X."/>
        </authorList>
    </citation>
    <scope>NUCLEOTIDE SEQUENCE [LARGE SCALE GENOMIC DNA]</scope>
    <source>
        <strain evidence="3">cv. Fuhuasheng</strain>
        <tissue evidence="2">Leaves</tissue>
    </source>
</reference>
<name>A0A445BPR0_ARAHY</name>